<dbReference type="Pfam" id="PF10659">
    <property type="entry name" value="Trypan_glycop_C"/>
    <property type="match status" value="1"/>
</dbReference>
<feature type="chain" id="PRO_5004057793" evidence="9">
    <location>
        <begin position="24"/>
        <end position="525"/>
    </location>
</feature>
<evidence type="ECO:0000256" key="3">
    <source>
        <dbReference type="ARBA" id="ARBA00022475"/>
    </source>
</evidence>
<sequence>MAGATALKLIALAIFLIAGRVRCVNIGAGYNARYLAAICHLLQLAKGTPKIDTDIPNSVASLTTLEDINMTLAGDKWQANFHDKNTKLSWKAAKEKNSKLSDSWKATWDGWADAAERIRAADSKQKIFIEKEFSGLDDYQLAAAKVKIAILLNRSTQIYDKIKVEKKTVDDITVETVKDELNKAAYGVTKGTGKYTNDQNSDNSIGKETTCAAGGKHNDVQTLVQTLLCLCTPDNTKKQDKACLKEKAVARDYSDVDGSTAITHLDELLGFCSINAKEEVDAHAITAGLNQLKGLITVIGGAGYLGWTGGTPACTGQSDSGMCVKYVSYVAGGNDKFNELDWVKALHAAADKMARRQTAITKWHSLDQALKDNEAAAWLIPTEVSILNKPIGVSTKQTPGQEATADINSECADHHNNKTECEKLQCSYDANAADGIKCKPKTGTENTAAGTGEKANEGAATTAFAKHGTNKDACLADKAGNNSNCAFRKDKDKEDESAKMLKLQFLVNNKLSLSMVSAFMSLVES</sequence>
<feature type="signal peptide" evidence="9">
    <location>
        <begin position="1"/>
        <end position="23"/>
    </location>
</feature>
<proteinExistence type="predicted"/>
<dbReference type="InterPro" id="IPR025932">
    <property type="entry name" value="Trypano_VSG_B_N_dom"/>
</dbReference>
<evidence type="ECO:0000259" key="10">
    <source>
        <dbReference type="Pfam" id="PF10659"/>
    </source>
</evidence>
<evidence type="ECO:0000259" key="11">
    <source>
        <dbReference type="Pfam" id="PF13206"/>
    </source>
</evidence>
<evidence type="ECO:0000256" key="4">
    <source>
        <dbReference type="ARBA" id="ARBA00022622"/>
    </source>
</evidence>
<dbReference type="VEuPathDB" id="TriTrypDB:Tb427_000423200"/>
<dbReference type="VEuPathDB" id="TriTrypDB:Tb1125.Tb10.v4.0056"/>
<keyword evidence="5 9" id="KW-0732">Signal</keyword>
<evidence type="ECO:0000256" key="9">
    <source>
        <dbReference type="SAM" id="SignalP"/>
    </source>
</evidence>
<reference evidence="12" key="2">
    <citation type="journal article" date="2014" name="Mol. Biochem. Parasitol.">
        <title>Capturing the variant surface glycoprotein repertoire (the VSGnome) of Trypanosoma brucei Lister 427.</title>
        <authorList>
            <person name="Cross G.A."/>
            <person name="Kim H.S."/>
            <person name="Wickstead B."/>
        </authorList>
    </citation>
    <scope>NUCLEOTIDE SEQUENCE</scope>
    <source>
        <strain evidence="12">Lister 427</strain>
    </source>
</reference>
<evidence type="ECO:0000256" key="8">
    <source>
        <dbReference type="ARBA" id="ARBA00023288"/>
    </source>
</evidence>
<keyword evidence="3" id="KW-1003">Cell membrane</keyword>
<evidence type="ECO:0000313" key="12">
    <source>
        <dbReference type="EMBL" id="AGH59874.1"/>
    </source>
</evidence>
<comment type="subcellular location">
    <subcellularLocation>
        <location evidence="2">Cell membrane</location>
        <topology evidence="2">Lipid-anchor</topology>
        <topology evidence="2">GPI-anchor</topology>
    </subcellularLocation>
</comment>
<accession>M4SV52</accession>
<evidence type="ECO:0000256" key="6">
    <source>
        <dbReference type="ARBA" id="ARBA00023136"/>
    </source>
</evidence>
<dbReference type="GO" id="GO:0005886">
    <property type="term" value="C:plasma membrane"/>
    <property type="evidence" value="ECO:0007669"/>
    <property type="project" value="UniProtKB-SubCell"/>
</dbReference>
<evidence type="ECO:0000256" key="1">
    <source>
        <dbReference type="ARBA" id="ARBA00002523"/>
    </source>
</evidence>
<dbReference type="EMBL" id="KC612443">
    <property type="protein sequence ID" value="AGH59874.1"/>
    <property type="molecule type" value="Genomic_DNA"/>
</dbReference>
<dbReference type="GO" id="GO:0098552">
    <property type="term" value="C:side of membrane"/>
    <property type="evidence" value="ECO:0007669"/>
    <property type="project" value="UniProtKB-KW"/>
</dbReference>
<dbReference type="Pfam" id="PF13206">
    <property type="entry name" value="VSG_B"/>
    <property type="match status" value="1"/>
</dbReference>
<evidence type="ECO:0000256" key="2">
    <source>
        <dbReference type="ARBA" id="ARBA00004609"/>
    </source>
</evidence>
<comment type="function">
    <text evidence="1">VSG forms a coat on the surface of the parasite. The trypanosome evades the immune response of the host by expressing a series of antigenically distinct VSGs from an estimated 1000 VSG genes.</text>
</comment>
<evidence type="ECO:0000256" key="7">
    <source>
        <dbReference type="ARBA" id="ARBA00023180"/>
    </source>
</evidence>
<keyword evidence="8" id="KW-0449">Lipoprotein</keyword>
<keyword evidence="4" id="KW-0336">GPI-anchor</keyword>
<reference evidence="12" key="1">
    <citation type="submission" date="2013-02" db="EMBL/GenBank/DDBJ databases">
        <authorList>
            <person name="Cross G.A.M."/>
            <person name="Kim H.-S."/>
            <person name="Wickstead B."/>
        </authorList>
    </citation>
    <scope>NUCLEOTIDE SEQUENCE</scope>
    <source>
        <strain evidence="12">Lister 427</strain>
    </source>
</reference>
<organism evidence="12">
    <name type="scientific">Trypanosoma brucei</name>
    <dbReference type="NCBI Taxonomy" id="5691"/>
    <lineage>
        <taxon>Eukaryota</taxon>
        <taxon>Discoba</taxon>
        <taxon>Euglenozoa</taxon>
        <taxon>Kinetoplastea</taxon>
        <taxon>Metakinetoplastina</taxon>
        <taxon>Trypanosomatida</taxon>
        <taxon>Trypanosomatidae</taxon>
        <taxon>Trypanosoma</taxon>
    </lineage>
</organism>
<keyword evidence="7" id="KW-0325">Glycoprotein</keyword>
<feature type="domain" description="Trypanosome variant surface glycoprotein B-type N-terminal" evidence="11">
    <location>
        <begin position="15"/>
        <end position="371"/>
    </location>
</feature>
<dbReference type="VEuPathDB" id="TriTrypDB:Tb10.v4.0056"/>
<dbReference type="AlphaFoldDB" id="M4SV52"/>
<evidence type="ECO:0000256" key="5">
    <source>
        <dbReference type="ARBA" id="ARBA00022729"/>
    </source>
</evidence>
<protein>
    <submittedName>
        <fullName evidence="12">Variant surface glycoprotein 686</fullName>
    </submittedName>
</protein>
<name>M4SV52_9TRYP</name>
<feature type="domain" description="Trypanosome variant surface glycoprotein C-terminal" evidence="10">
    <location>
        <begin position="411"/>
        <end position="523"/>
    </location>
</feature>
<dbReference type="InterPro" id="IPR019609">
    <property type="entry name" value="Variant_surf_glycoprt_trypan_C"/>
</dbReference>
<keyword evidence="6" id="KW-0472">Membrane</keyword>